<accession>A0A6A7N8Y1</accession>
<dbReference type="AlphaFoldDB" id="A0A6A7N8Y1"/>
<feature type="transmembrane region" description="Helical" evidence="1">
    <location>
        <begin position="12"/>
        <end position="32"/>
    </location>
</feature>
<gene>
    <name evidence="2" type="ORF">GEV02_25465</name>
</gene>
<organism evidence="2 3">
    <name type="scientific">Rugamonas aquatica</name>
    <dbReference type="NCBI Taxonomy" id="2743357"/>
    <lineage>
        <taxon>Bacteria</taxon>
        <taxon>Pseudomonadati</taxon>
        <taxon>Pseudomonadota</taxon>
        <taxon>Betaproteobacteria</taxon>
        <taxon>Burkholderiales</taxon>
        <taxon>Oxalobacteraceae</taxon>
        <taxon>Telluria group</taxon>
        <taxon>Rugamonas</taxon>
    </lineage>
</organism>
<keyword evidence="3" id="KW-1185">Reference proteome</keyword>
<comment type="caution">
    <text evidence="2">The sequence shown here is derived from an EMBL/GenBank/DDBJ whole genome shotgun (WGS) entry which is preliminary data.</text>
</comment>
<dbReference type="Proteomes" id="UP000440498">
    <property type="component" value="Unassembled WGS sequence"/>
</dbReference>
<dbReference type="EMBL" id="WHUG01000013">
    <property type="protein sequence ID" value="MQA41499.1"/>
    <property type="molecule type" value="Genomic_DNA"/>
</dbReference>
<sequence>MNIKTTGKQIFTDLGLAAIAIIIAIPLGRYAATAYENYQRPTASGDYPAHAAKQTYEVAVYGTSTCADCINTFAKFDPKACYKRCMEKINDKKECEEICYKKEE</sequence>
<keyword evidence="1" id="KW-0472">Membrane</keyword>
<protein>
    <submittedName>
        <fullName evidence="2">Uncharacterized protein</fullName>
    </submittedName>
</protein>
<evidence type="ECO:0000313" key="2">
    <source>
        <dbReference type="EMBL" id="MQA41499.1"/>
    </source>
</evidence>
<name>A0A6A7N8Y1_9BURK</name>
<reference evidence="2 3" key="1">
    <citation type="submission" date="2019-10" db="EMBL/GenBank/DDBJ databases">
        <title>Two novel species isolated from a subtropical stream in China.</title>
        <authorList>
            <person name="Lu H."/>
        </authorList>
    </citation>
    <scope>NUCLEOTIDE SEQUENCE [LARGE SCALE GENOMIC DNA]</scope>
    <source>
        <strain evidence="2 3">FT29W</strain>
    </source>
</reference>
<evidence type="ECO:0000313" key="3">
    <source>
        <dbReference type="Proteomes" id="UP000440498"/>
    </source>
</evidence>
<keyword evidence="1" id="KW-1133">Transmembrane helix</keyword>
<evidence type="ECO:0000256" key="1">
    <source>
        <dbReference type="SAM" id="Phobius"/>
    </source>
</evidence>
<keyword evidence="1" id="KW-0812">Transmembrane</keyword>
<proteinExistence type="predicted"/>
<dbReference type="RefSeq" id="WP_152840726.1">
    <property type="nucleotide sequence ID" value="NZ_WHUG01000013.1"/>
</dbReference>